<dbReference type="PANTHER" id="PTHR47795:SF1">
    <property type="entry name" value="DNA-DEPENDENT METALLOPROTEASE WSS1 HOMOLOG 2"/>
    <property type="match status" value="1"/>
</dbReference>
<dbReference type="PROSITE" id="PS50053">
    <property type="entry name" value="UBIQUITIN_2"/>
    <property type="match status" value="1"/>
</dbReference>
<feature type="domain" description="WLM" evidence="3">
    <location>
        <begin position="131"/>
        <end position="321"/>
    </location>
</feature>
<dbReference type="SUPFAM" id="SSF54236">
    <property type="entry name" value="Ubiquitin-like"/>
    <property type="match status" value="1"/>
</dbReference>
<keyword evidence="5" id="KW-1185">Reference proteome</keyword>
<dbReference type="OrthoDB" id="49605at2759"/>
<dbReference type="EMBL" id="DS547092">
    <property type="protein sequence ID" value="EDR14511.1"/>
    <property type="molecule type" value="Genomic_DNA"/>
</dbReference>
<evidence type="ECO:0000313" key="4">
    <source>
        <dbReference type="EMBL" id="EDR14511.1"/>
    </source>
</evidence>
<dbReference type="Gene3D" id="3.10.20.90">
    <property type="entry name" value="Phosphatidylinositol 3-kinase Catalytic Subunit, Chain A, domain 1"/>
    <property type="match status" value="1"/>
</dbReference>
<name>B0CTL1_LACBS</name>
<dbReference type="InterPro" id="IPR000626">
    <property type="entry name" value="Ubiquitin-like_dom"/>
</dbReference>
<evidence type="ECO:0000259" key="2">
    <source>
        <dbReference type="PROSITE" id="PS50053"/>
    </source>
</evidence>
<dbReference type="Proteomes" id="UP000001194">
    <property type="component" value="Unassembled WGS sequence"/>
</dbReference>
<dbReference type="SMART" id="SM00213">
    <property type="entry name" value="UBQ"/>
    <property type="match status" value="1"/>
</dbReference>
<dbReference type="KEGG" id="lbc:LACBIDRAFT_305170"/>
<dbReference type="PANTHER" id="PTHR47795">
    <property type="entry name" value="UBIQUITIN AND WLM DOMAIN-CONTAINING METALLOPROTEASE SPCC1442.07C"/>
    <property type="match status" value="1"/>
</dbReference>
<feature type="domain" description="Ubiquitin-like" evidence="2">
    <location>
        <begin position="30"/>
        <end position="79"/>
    </location>
</feature>
<evidence type="ECO:0000313" key="5">
    <source>
        <dbReference type="Proteomes" id="UP000001194"/>
    </source>
</evidence>
<dbReference type="Pfam" id="PF08325">
    <property type="entry name" value="WLM"/>
    <property type="match status" value="1"/>
</dbReference>
<feature type="region of interest" description="Disordered" evidence="1">
    <location>
        <begin position="286"/>
        <end position="308"/>
    </location>
</feature>
<dbReference type="InterPro" id="IPR013536">
    <property type="entry name" value="WLM_dom"/>
</dbReference>
<dbReference type="InterPro" id="IPR029071">
    <property type="entry name" value="Ubiquitin-like_domsf"/>
</dbReference>
<dbReference type="PROSITE" id="PS51397">
    <property type="entry name" value="WLM"/>
    <property type="match status" value="1"/>
</dbReference>
<sequence length="337" mass="38102">MDTLSSSKTISFTVTHRGVTHHFSQPFDCSLVDFQAQLEELFGVPPSLQKLLYKGKKTTSDDITLAQAGFKNGVKIQMLGTTTQELDGMKLVEDERRRRERILRERALKTPVKLRSTGTGGRMISTLSSPATPASSPYRFHEIKPLEHLPNPSTAREFLTRLSDDLAIQHVMRKHEFSVGELTELAPHENPELLGLNVNKGQQIKLRIRTDRYDGFRLYQDVRRVLCHELAHNIWGDHDNNFKELNSKLNREVAEFERLAVEGTHTLSGSFPGDVYMPPSEVGADTGYVLGKDSEPSGSTVDESMEERRRKVLEATMNRLRKEEEEELEHCCGTGQG</sequence>
<dbReference type="GO" id="GO:0070628">
    <property type="term" value="F:proteasome binding"/>
    <property type="evidence" value="ECO:0007669"/>
    <property type="project" value="TreeGrafter"/>
</dbReference>
<evidence type="ECO:0000259" key="3">
    <source>
        <dbReference type="PROSITE" id="PS51397"/>
    </source>
</evidence>
<evidence type="ECO:0000256" key="1">
    <source>
        <dbReference type="SAM" id="MobiDB-lite"/>
    </source>
</evidence>
<dbReference type="HOGENOM" id="CLU_056790_1_0_1"/>
<feature type="region of interest" description="Disordered" evidence="1">
    <location>
        <begin position="114"/>
        <end position="136"/>
    </location>
</feature>
<accession>B0CTL1</accession>
<protein>
    <submittedName>
        <fullName evidence="4">Predicted protein</fullName>
    </submittedName>
</protein>
<reference evidence="4 5" key="1">
    <citation type="journal article" date="2008" name="Nature">
        <title>The genome of Laccaria bicolor provides insights into mycorrhizal symbiosis.</title>
        <authorList>
            <person name="Martin F."/>
            <person name="Aerts A."/>
            <person name="Ahren D."/>
            <person name="Brun A."/>
            <person name="Danchin E.G.J."/>
            <person name="Duchaussoy F."/>
            <person name="Gibon J."/>
            <person name="Kohler A."/>
            <person name="Lindquist E."/>
            <person name="Pereda V."/>
            <person name="Salamov A."/>
            <person name="Shapiro H.J."/>
            <person name="Wuyts J."/>
            <person name="Blaudez D."/>
            <person name="Buee M."/>
            <person name="Brokstein P."/>
            <person name="Canbaeck B."/>
            <person name="Cohen D."/>
            <person name="Courty P.E."/>
            <person name="Coutinho P.M."/>
            <person name="Delaruelle C."/>
            <person name="Detter J.C."/>
            <person name="Deveau A."/>
            <person name="DiFazio S."/>
            <person name="Duplessis S."/>
            <person name="Fraissinet-Tachet L."/>
            <person name="Lucic E."/>
            <person name="Frey-Klett P."/>
            <person name="Fourrey C."/>
            <person name="Feussner I."/>
            <person name="Gay G."/>
            <person name="Grimwood J."/>
            <person name="Hoegger P.J."/>
            <person name="Jain P."/>
            <person name="Kilaru S."/>
            <person name="Labbe J."/>
            <person name="Lin Y.C."/>
            <person name="Legue V."/>
            <person name="Le Tacon F."/>
            <person name="Marmeisse R."/>
            <person name="Melayah D."/>
            <person name="Montanini B."/>
            <person name="Muratet M."/>
            <person name="Nehls U."/>
            <person name="Niculita-Hirzel H."/>
            <person name="Oudot-Le Secq M.P."/>
            <person name="Peter M."/>
            <person name="Quesneville H."/>
            <person name="Rajashekar B."/>
            <person name="Reich M."/>
            <person name="Rouhier N."/>
            <person name="Schmutz J."/>
            <person name="Yin T."/>
            <person name="Chalot M."/>
            <person name="Henrissat B."/>
            <person name="Kuees U."/>
            <person name="Lucas S."/>
            <person name="Van de Peer Y."/>
            <person name="Podila G.K."/>
            <person name="Polle A."/>
            <person name="Pukkila P.J."/>
            <person name="Richardson P.M."/>
            <person name="Rouze P."/>
            <person name="Sanders I.R."/>
            <person name="Stajich J.E."/>
            <person name="Tunlid A."/>
            <person name="Tuskan G."/>
            <person name="Grigoriev I.V."/>
        </authorList>
    </citation>
    <scope>NUCLEOTIDE SEQUENCE [LARGE SCALE GENOMIC DNA]</scope>
    <source>
        <strain evidence="5">S238N-H82 / ATCC MYA-4686</strain>
    </source>
</reference>
<dbReference type="RefSeq" id="XP_001875070.1">
    <property type="nucleotide sequence ID" value="XM_001875035.1"/>
</dbReference>
<gene>
    <name evidence="4" type="ORF">LACBIDRAFT_305170</name>
</gene>
<proteinExistence type="predicted"/>
<feature type="compositionally biased region" description="Low complexity" evidence="1">
    <location>
        <begin position="125"/>
        <end position="136"/>
    </location>
</feature>
<dbReference type="InParanoid" id="B0CTL1"/>
<organism evidence="5">
    <name type="scientific">Laccaria bicolor (strain S238N-H82 / ATCC MYA-4686)</name>
    <name type="common">Bicoloured deceiver</name>
    <name type="synonym">Laccaria laccata var. bicolor</name>
    <dbReference type="NCBI Taxonomy" id="486041"/>
    <lineage>
        <taxon>Eukaryota</taxon>
        <taxon>Fungi</taxon>
        <taxon>Dikarya</taxon>
        <taxon>Basidiomycota</taxon>
        <taxon>Agaricomycotina</taxon>
        <taxon>Agaricomycetes</taxon>
        <taxon>Agaricomycetidae</taxon>
        <taxon>Agaricales</taxon>
        <taxon>Agaricineae</taxon>
        <taxon>Hydnangiaceae</taxon>
        <taxon>Laccaria</taxon>
    </lineage>
</organism>
<dbReference type="Pfam" id="PF00240">
    <property type="entry name" value="ubiquitin"/>
    <property type="match status" value="1"/>
</dbReference>
<dbReference type="GeneID" id="6070671"/>
<dbReference type="AlphaFoldDB" id="B0CTL1"/>
<dbReference type="STRING" id="486041.B0CTL1"/>